<dbReference type="InterPro" id="IPR002220">
    <property type="entry name" value="DapA-like"/>
</dbReference>
<dbReference type="OrthoDB" id="191315at2759"/>
<evidence type="ECO:0000256" key="1">
    <source>
        <dbReference type="SAM" id="MobiDB-lite"/>
    </source>
</evidence>
<sequence length="401" mass="43348">MMPAPSSSVPLLITPASQAFLKPWLASNASSSSSSSSSSSQLQRVTSPVFAIPTPFLNSRGPVSVDSSSSSDVEDYPYAGRSAPSSLDTCDGTLKDHVKFTQKHGVEAIIVGGTTAEFPSISLRQRWKDIQTVIGEAKKANQFVIVHVSFTCLTDLRQLLDHARDTGADAVLILPPYYFANVPSQGIEEFLDKALSDCTDCIPAFLYHFPKHTGNAITPEMYGRLAKKHENCLLGIKDSGGNLQDSIAFQKAAPNLRVIVGNDRGALDVLKAGLSGSVTGAMNPAPELLMALYRAFVDGKMDEAEKAQGRINEWHDALAAHQGMEEIPLVKAGMSARIEAYSRNCRAPLLTASPAVTDALKAALHKLLGDFDVFRRTWSQTEYHGDEAEKKMWKGLLLPST</sequence>
<keyword evidence="3" id="KW-1185">Reference proteome</keyword>
<dbReference type="SUPFAM" id="SSF51569">
    <property type="entry name" value="Aldolase"/>
    <property type="match status" value="1"/>
</dbReference>
<dbReference type="PRINTS" id="PR00146">
    <property type="entry name" value="DHPICSNTHASE"/>
</dbReference>
<dbReference type="GO" id="GO:0008840">
    <property type="term" value="F:4-hydroxy-tetrahydrodipicolinate synthase activity"/>
    <property type="evidence" value="ECO:0007669"/>
    <property type="project" value="TreeGrafter"/>
</dbReference>
<dbReference type="Pfam" id="PF00701">
    <property type="entry name" value="DHDPS"/>
    <property type="match status" value="1"/>
</dbReference>
<protein>
    <recommendedName>
        <fullName evidence="4">Dihydrodipicolinate synthase</fullName>
    </recommendedName>
</protein>
<evidence type="ECO:0008006" key="4">
    <source>
        <dbReference type="Google" id="ProtNLM"/>
    </source>
</evidence>
<proteinExistence type="predicted"/>
<dbReference type="AlphaFoldDB" id="A0A830HFA2"/>
<dbReference type="PANTHER" id="PTHR12128:SF67">
    <property type="entry name" value="BLR3884 PROTEIN"/>
    <property type="match status" value="1"/>
</dbReference>
<accession>A0A830HFA2</accession>
<feature type="region of interest" description="Disordered" evidence="1">
    <location>
        <begin position="60"/>
        <end position="80"/>
    </location>
</feature>
<organism evidence="2 3">
    <name type="scientific">Pycnococcus provasolii</name>
    <dbReference type="NCBI Taxonomy" id="41880"/>
    <lineage>
        <taxon>Eukaryota</taxon>
        <taxon>Viridiplantae</taxon>
        <taxon>Chlorophyta</taxon>
        <taxon>Pseudoscourfieldiophyceae</taxon>
        <taxon>Pseudoscourfieldiales</taxon>
        <taxon>Pycnococcaceae</taxon>
        <taxon>Pycnococcus</taxon>
    </lineage>
</organism>
<dbReference type="SMART" id="SM01130">
    <property type="entry name" value="DHDPS"/>
    <property type="match status" value="1"/>
</dbReference>
<dbReference type="EMBL" id="BNJQ01000010">
    <property type="protein sequence ID" value="GHP05458.1"/>
    <property type="molecule type" value="Genomic_DNA"/>
</dbReference>
<dbReference type="Gene3D" id="3.20.20.70">
    <property type="entry name" value="Aldolase class I"/>
    <property type="match status" value="1"/>
</dbReference>
<gene>
    <name evidence="2" type="ORF">PPROV_000420800</name>
</gene>
<dbReference type="CDD" id="cd00408">
    <property type="entry name" value="DHDPS-like"/>
    <property type="match status" value="1"/>
</dbReference>
<dbReference type="PANTHER" id="PTHR12128">
    <property type="entry name" value="DIHYDRODIPICOLINATE SYNTHASE"/>
    <property type="match status" value="1"/>
</dbReference>
<dbReference type="InterPro" id="IPR013785">
    <property type="entry name" value="Aldolase_TIM"/>
</dbReference>
<evidence type="ECO:0000313" key="2">
    <source>
        <dbReference type="EMBL" id="GHP05458.1"/>
    </source>
</evidence>
<comment type="caution">
    <text evidence="2">The sequence shown here is derived from an EMBL/GenBank/DDBJ whole genome shotgun (WGS) entry which is preliminary data.</text>
</comment>
<dbReference type="Proteomes" id="UP000660262">
    <property type="component" value="Unassembled WGS sequence"/>
</dbReference>
<name>A0A830HFA2_9CHLO</name>
<reference evidence="2" key="1">
    <citation type="submission" date="2020-10" db="EMBL/GenBank/DDBJ databases">
        <title>Unveiling of a novel bifunctional photoreceptor, Dualchrome1, isolated from a cosmopolitan green alga.</title>
        <authorList>
            <person name="Suzuki S."/>
            <person name="Kawachi M."/>
        </authorList>
    </citation>
    <scope>NUCLEOTIDE SEQUENCE</scope>
    <source>
        <strain evidence="2">NIES 2893</strain>
    </source>
</reference>
<evidence type="ECO:0000313" key="3">
    <source>
        <dbReference type="Proteomes" id="UP000660262"/>
    </source>
</evidence>